<name>A0A6N7XFZ6_9FIRM</name>
<protein>
    <recommendedName>
        <fullName evidence="3">Zinc ribbon domain-containing protein</fullName>
    </recommendedName>
</protein>
<reference evidence="1 2" key="1">
    <citation type="submission" date="2019-08" db="EMBL/GenBank/DDBJ databases">
        <title>In-depth cultivation of the pig gut microbiome towards novel bacterial diversity and tailored functional studies.</title>
        <authorList>
            <person name="Wylensek D."/>
            <person name="Hitch T.C.A."/>
            <person name="Clavel T."/>
        </authorList>
    </citation>
    <scope>NUCLEOTIDE SEQUENCE [LARGE SCALE GENOMIC DNA]</scope>
    <source>
        <strain evidence="1 2">WCA-MUC-591-APC-4B</strain>
    </source>
</reference>
<gene>
    <name evidence="1" type="ORF">FYJ65_02140</name>
</gene>
<keyword evidence="2" id="KW-1185">Reference proteome</keyword>
<dbReference type="EMBL" id="VUNA01000003">
    <property type="protein sequence ID" value="MST70148.1"/>
    <property type="molecule type" value="Genomic_DNA"/>
</dbReference>
<dbReference type="RefSeq" id="WP_154553713.1">
    <property type="nucleotide sequence ID" value="NZ_VUNA01000003.1"/>
</dbReference>
<evidence type="ECO:0008006" key="3">
    <source>
        <dbReference type="Google" id="ProtNLM"/>
    </source>
</evidence>
<comment type="caution">
    <text evidence="1">The sequence shown here is derived from an EMBL/GenBank/DDBJ whole genome shotgun (WGS) entry which is preliminary data.</text>
</comment>
<sequence>MTKSNFLLINRKPQVLEEVIPGEKGLIFLGKDRHILDHGVLVMDSGVRACLYCDDVRNLTFLVDRPGAYGIETLIFAAKEKYEKVRDTIKKDYPKLEMSPQNKKLNRYAERLMEKLKDGQEVRIVDAVRAEDVIICPECGVQCAPGGQYCMECGAELPQK</sequence>
<dbReference type="Proteomes" id="UP000469424">
    <property type="component" value="Unassembled WGS sequence"/>
</dbReference>
<dbReference type="AlphaFoldDB" id="A0A6N7XFZ6"/>
<proteinExistence type="predicted"/>
<accession>A0A6N7XFZ6</accession>
<evidence type="ECO:0000313" key="2">
    <source>
        <dbReference type="Proteomes" id="UP000469424"/>
    </source>
</evidence>
<evidence type="ECO:0000313" key="1">
    <source>
        <dbReference type="EMBL" id="MST70148.1"/>
    </source>
</evidence>
<organism evidence="1 2">
    <name type="scientific">Mogibacterium kristiansenii</name>
    <dbReference type="NCBI Taxonomy" id="2606708"/>
    <lineage>
        <taxon>Bacteria</taxon>
        <taxon>Bacillati</taxon>
        <taxon>Bacillota</taxon>
        <taxon>Clostridia</taxon>
        <taxon>Peptostreptococcales</taxon>
        <taxon>Anaerovoracaceae</taxon>
        <taxon>Mogibacterium</taxon>
    </lineage>
</organism>